<dbReference type="EMBL" id="LBZM01000002">
    <property type="protein sequence ID" value="KKR72818.1"/>
    <property type="molecule type" value="Genomic_DNA"/>
</dbReference>
<feature type="active site" evidence="2">
    <location>
        <position position="144"/>
    </location>
</feature>
<evidence type="ECO:0000256" key="2">
    <source>
        <dbReference type="HAMAP-Rule" id="MF_00163"/>
    </source>
</evidence>
<dbReference type="InterPro" id="IPR023635">
    <property type="entry name" value="Peptide_deformylase"/>
</dbReference>
<dbReference type="PANTHER" id="PTHR10458:SF22">
    <property type="entry name" value="PEPTIDE DEFORMYLASE"/>
    <property type="match status" value="1"/>
</dbReference>
<comment type="similarity">
    <text evidence="1 2">Belongs to the polypeptide deformylase family.</text>
</comment>
<evidence type="ECO:0000313" key="4">
    <source>
        <dbReference type="Proteomes" id="UP000034664"/>
    </source>
</evidence>
<proteinExistence type="inferred from homology"/>
<organism evidence="3 4">
    <name type="scientific">Candidatus Roizmanbacteria bacterium GW2011_GWB1_40_7</name>
    <dbReference type="NCBI Taxonomy" id="1618482"/>
    <lineage>
        <taxon>Bacteria</taxon>
        <taxon>Candidatus Roizmaniibacteriota</taxon>
    </lineage>
</organism>
<comment type="cofactor">
    <cofactor evidence="2">
        <name>Fe(2+)</name>
        <dbReference type="ChEBI" id="CHEBI:29033"/>
    </cofactor>
    <text evidence="2">Binds 1 Fe(2+) ion.</text>
</comment>
<name>A0A0G0T743_9BACT</name>
<reference evidence="3 4" key="1">
    <citation type="journal article" date="2015" name="Nature">
        <title>rRNA introns, odd ribosomes, and small enigmatic genomes across a large radiation of phyla.</title>
        <authorList>
            <person name="Brown C.T."/>
            <person name="Hug L.A."/>
            <person name="Thomas B.C."/>
            <person name="Sharon I."/>
            <person name="Castelle C.J."/>
            <person name="Singh A."/>
            <person name="Wilkins M.J."/>
            <person name="Williams K.H."/>
            <person name="Banfield J.F."/>
        </authorList>
    </citation>
    <scope>NUCLEOTIDE SEQUENCE [LARGE SCALE GENOMIC DNA]</scope>
</reference>
<dbReference type="Pfam" id="PF01327">
    <property type="entry name" value="Pep_deformylase"/>
    <property type="match status" value="1"/>
</dbReference>
<comment type="caution">
    <text evidence="3">The sequence shown here is derived from an EMBL/GenBank/DDBJ whole genome shotgun (WGS) entry which is preliminary data.</text>
</comment>
<sequence length="193" mass="22462">MKREIIQIGHPALKAKNKPVENICSKEIKQLIQDLKDILQENELIGIAAPQIAENYQIFVTEARNTSFRTLDKEDIFRVYINPRITWASYRFTTIYEGCGSVLQGTLFGPVIRPCEIVIQAENEKGRRFQLKCDGILSRVIQHEYDHLHGIEFLEKVSNYKQLMTDTYYVQNIKNSKEQVSNSKITIIEHKYL</sequence>
<protein>
    <recommendedName>
        <fullName evidence="2">Peptide deformylase</fullName>
        <shortName evidence="2">PDF</shortName>
        <ecNumber evidence="2">3.5.1.88</ecNumber>
    </recommendedName>
    <alternativeName>
        <fullName evidence="2">Polypeptide deformylase</fullName>
    </alternativeName>
</protein>
<dbReference type="InterPro" id="IPR036821">
    <property type="entry name" value="Peptide_deformylase_sf"/>
</dbReference>
<keyword evidence="2" id="KW-0479">Metal-binding</keyword>
<dbReference type="CDD" id="cd00487">
    <property type="entry name" value="Pep_deformylase"/>
    <property type="match status" value="1"/>
</dbReference>
<gene>
    <name evidence="2" type="primary">def</name>
    <name evidence="3" type="ORF">UU14_C0002G0071</name>
</gene>
<feature type="binding site" evidence="2">
    <location>
        <position position="143"/>
    </location>
    <ligand>
        <name>Fe cation</name>
        <dbReference type="ChEBI" id="CHEBI:24875"/>
    </ligand>
</feature>
<accession>A0A0G0T743</accession>
<dbReference type="PATRIC" id="fig|1618482.3.peg.111"/>
<dbReference type="SUPFAM" id="SSF56420">
    <property type="entry name" value="Peptide deformylase"/>
    <property type="match status" value="1"/>
</dbReference>
<dbReference type="PRINTS" id="PR01576">
    <property type="entry name" value="PDEFORMYLASE"/>
</dbReference>
<comment type="catalytic activity">
    <reaction evidence="2">
        <text>N-terminal N-formyl-L-methionyl-[peptide] + H2O = N-terminal L-methionyl-[peptide] + formate</text>
        <dbReference type="Rhea" id="RHEA:24420"/>
        <dbReference type="Rhea" id="RHEA-COMP:10639"/>
        <dbReference type="Rhea" id="RHEA-COMP:10640"/>
        <dbReference type="ChEBI" id="CHEBI:15377"/>
        <dbReference type="ChEBI" id="CHEBI:15740"/>
        <dbReference type="ChEBI" id="CHEBI:49298"/>
        <dbReference type="ChEBI" id="CHEBI:64731"/>
        <dbReference type="EC" id="3.5.1.88"/>
    </reaction>
</comment>
<evidence type="ECO:0000256" key="1">
    <source>
        <dbReference type="ARBA" id="ARBA00010759"/>
    </source>
</evidence>
<comment type="function">
    <text evidence="2">Removes the formyl group from the N-terminal Met of newly synthesized proteins. Requires at least a dipeptide for an efficient rate of reaction. N-terminal L-methionine is a prerequisite for activity but the enzyme has broad specificity at other positions.</text>
</comment>
<dbReference type="NCBIfam" id="TIGR00079">
    <property type="entry name" value="pept_deformyl"/>
    <property type="match status" value="1"/>
</dbReference>
<dbReference type="AlphaFoldDB" id="A0A0G0T743"/>
<keyword evidence="2" id="KW-0378">Hydrolase</keyword>
<dbReference type="GO" id="GO:0006412">
    <property type="term" value="P:translation"/>
    <property type="evidence" value="ECO:0007669"/>
    <property type="project" value="UniProtKB-UniRule"/>
</dbReference>
<dbReference type="Proteomes" id="UP000034664">
    <property type="component" value="Unassembled WGS sequence"/>
</dbReference>
<dbReference type="Gene3D" id="3.90.45.10">
    <property type="entry name" value="Peptide deformylase"/>
    <property type="match status" value="1"/>
</dbReference>
<dbReference type="EC" id="3.5.1.88" evidence="2"/>
<keyword evidence="2" id="KW-0408">Iron</keyword>
<feature type="binding site" evidence="2">
    <location>
        <position position="147"/>
    </location>
    <ligand>
        <name>Fe cation</name>
        <dbReference type="ChEBI" id="CHEBI:24875"/>
    </ligand>
</feature>
<dbReference type="HAMAP" id="MF_00163">
    <property type="entry name" value="Pep_deformylase"/>
    <property type="match status" value="1"/>
</dbReference>
<dbReference type="PIRSF" id="PIRSF004749">
    <property type="entry name" value="Pep_def"/>
    <property type="match status" value="1"/>
</dbReference>
<keyword evidence="2" id="KW-0648">Protein biosynthesis</keyword>
<dbReference type="PANTHER" id="PTHR10458">
    <property type="entry name" value="PEPTIDE DEFORMYLASE"/>
    <property type="match status" value="1"/>
</dbReference>
<evidence type="ECO:0000313" key="3">
    <source>
        <dbReference type="EMBL" id="KKR72818.1"/>
    </source>
</evidence>
<feature type="binding site" evidence="2">
    <location>
        <position position="99"/>
    </location>
    <ligand>
        <name>Fe cation</name>
        <dbReference type="ChEBI" id="CHEBI:24875"/>
    </ligand>
</feature>
<dbReference type="GO" id="GO:0046872">
    <property type="term" value="F:metal ion binding"/>
    <property type="evidence" value="ECO:0007669"/>
    <property type="project" value="UniProtKB-KW"/>
</dbReference>
<dbReference type="GO" id="GO:0042586">
    <property type="term" value="F:peptide deformylase activity"/>
    <property type="evidence" value="ECO:0007669"/>
    <property type="project" value="UniProtKB-UniRule"/>
</dbReference>